<dbReference type="PANTHER" id="PTHR43464">
    <property type="entry name" value="METHYLTRANSFERASE"/>
    <property type="match status" value="1"/>
</dbReference>
<keyword evidence="3" id="KW-0949">S-adenosyl-L-methionine</keyword>
<dbReference type="GO" id="GO:0008757">
    <property type="term" value="F:S-adenosylmethionine-dependent methyltransferase activity"/>
    <property type="evidence" value="ECO:0007669"/>
    <property type="project" value="InterPro"/>
</dbReference>
<dbReference type="AlphaFoldDB" id="A0A9X0AIC5"/>
<dbReference type="OrthoDB" id="66144at2759"/>
<evidence type="ECO:0000259" key="4">
    <source>
        <dbReference type="Pfam" id="PF08241"/>
    </source>
</evidence>
<gene>
    <name evidence="5" type="ORF">OCU04_008578</name>
</gene>
<dbReference type="Proteomes" id="UP001152300">
    <property type="component" value="Unassembled WGS sequence"/>
</dbReference>
<dbReference type="Pfam" id="PF08241">
    <property type="entry name" value="Methyltransf_11"/>
    <property type="match status" value="1"/>
</dbReference>
<evidence type="ECO:0000313" key="6">
    <source>
        <dbReference type="Proteomes" id="UP001152300"/>
    </source>
</evidence>
<organism evidence="5 6">
    <name type="scientific">Sclerotinia nivalis</name>
    <dbReference type="NCBI Taxonomy" id="352851"/>
    <lineage>
        <taxon>Eukaryota</taxon>
        <taxon>Fungi</taxon>
        <taxon>Dikarya</taxon>
        <taxon>Ascomycota</taxon>
        <taxon>Pezizomycotina</taxon>
        <taxon>Leotiomycetes</taxon>
        <taxon>Helotiales</taxon>
        <taxon>Sclerotiniaceae</taxon>
        <taxon>Sclerotinia</taxon>
    </lineage>
</organism>
<evidence type="ECO:0000256" key="1">
    <source>
        <dbReference type="ARBA" id="ARBA00022603"/>
    </source>
</evidence>
<feature type="domain" description="Methyltransferase type 11" evidence="4">
    <location>
        <begin position="47"/>
        <end position="141"/>
    </location>
</feature>
<dbReference type="InterPro" id="IPR029063">
    <property type="entry name" value="SAM-dependent_MTases_sf"/>
</dbReference>
<keyword evidence="1" id="KW-0489">Methyltransferase</keyword>
<evidence type="ECO:0000256" key="2">
    <source>
        <dbReference type="ARBA" id="ARBA00022679"/>
    </source>
</evidence>
<dbReference type="EMBL" id="JAPEIS010000009">
    <property type="protein sequence ID" value="KAJ8063350.1"/>
    <property type="molecule type" value="Genomic_DNA"/>
</dbReference>
<dbReference type="InterPro" id="IPR013216">
    <property type="entry name" value="Methyltransf_11"/>
</dbReference>
<dbReference type="PANTHER" id="PTHR43464:SF19">
    <property type="entry name" value="UBIQUINONE BIOSYNTHESIS O-METHYLTRANSFERASE, MITOCHONDRIAL"/>
    <property type="match status" value="1"/>
</dbReference>
<dbReference type="Gene3D" id="3.40.50.150">
    <property type="entry name" value="Vaccinia Virus protein VP39"/>
    <property type="match status" value="1"/>
</dbReference>
<comment type="caution">
    <text evidence="5">The sequence shown here is derived from an EMBL/GenBank/DDBJ whole genome shotgun (WGS) entry which is preliminary data.</text>
</comment>
<dbReference type="SUPFAM" id="SSF53335">
    <property type="entry name" value="S-adenosyl-L-methionine-dependent methyltransferases"/>
    <property type="match status" value="1"/>
</dbReference>
<protein>
    <recommendedName>
        <fullName evidence="4">Methyltransferase type 11 domain-containing protein</fullName>
    </recommendedName>
</protein>
<reference evidence="5" key="1">
    <citation type="submission" date="2022-11" db="EMBL/GenBank/DDBJ databases">
        <title>Genome Resource of Sclerotinia nivalis Strain SnTB1, a Plant Pathogen Isolated from American Ginseng.</title>
        <authorList>
            <person name="Fan S."/>
        </authorList>
    </citation>
    <scope>NUCLEOTIDE SEQUENCE</scope>
    <source>
        <strain evidence="5">SnTB1</strain>
    </source>
</reference>
<proteinExistence type="predicted"/>
<evidence type="ECO:0000313" key="5">
    <source>
        <dbReference type="EMBL" id="KAJ8063350.1"/>
    </source>
</evidence>
<dbReference type="GO" id="GO:0032259">
    <property type="term" value="P:methylation"/>
    <property type="evidence" value="ECO:0007669"/>
    <property type="project" value="UniProtKB-KW"/>
</dbReference>
<keyword evidence="2" id="KW-0808">Transferase</keyword>
<sequence length="266" mass="30242">MAQNIYDQEDFFKAYAQLPRSLHGLEKAPEFQVLRSWIPTLEGSNFLDLGCGFGWMSRWARENGSKVVQGIDVSENMLSRAKEYPEDATINYLKADLETLQLPPNMFHVAYSSLALHYIENLPALVAQVHKSLKPGGTFIFSVEHPIWTAPRNPDWIKDAEGHEVWPLDGYLFEGPRTTNWLAEGVVKQHRSITTYIMMLLHAGFILSAIDEWGPTPEQLQEYPNWAGARASPSFFTCKSHKAGQLEHLNQHKSVDSVYVDLLELQ</sequence>
<accession>A0A9X0AIC5</accession>
<evidence type="ECO:0000256" key="3">
    <source>
        <dbReference type="ARBA" id="ARBA00022691"/>
    </source>
</evidence>
<name>A0A9X0AIC5_9HELO</name>
<keyword evidence="6" id="KW-1185">Reference proteome</keyword>
<dbReference type="CDD" id="cd02440">
    <property type="entry name" value="AdoMet_MTases"/>
    <property type="match status" value="1"/>
</dbReference>